<organism evidence="1">
    <name type="scientific">marine metagenome</name>
    <dbReference type="NCBI Taxonomy" id="408172"/>
    <lineage>
        <taxon>unclassified sequences</taxon>
        <taxon>metagenomes</taxon>
        <taxon>ecological metagenomes</taxon>
    </lineage>
</organism>
<proteinExistence type="predicted"/>
<gene>
    <name evidence="1" type="ORF">METZ01_LOCUS300235</name>
</gene>
<name>A0A382MJE7_9ZZZZ</name>
<accession>A0A382MJE7</accession>
<sequence length="40" mass="4708">MILCFDRLLFLQIKQVIVDDCTPTEVRGINPSNFIFAHWI</sequence>
<dbReference type="EMBL" id="UINC01093175">
    <property type="protein sequence ID" value="SVC47381.1"/>
    <property type="molecule type" value="Genomic_DNA"/>
</dbReference>
<evidence type="ECO:0000313" key="1">
    <source>
        <dbReference type="EMBL" id="SVC47381.1"/>
    </source>
</evidence>
<dbReference type="AlphaFoldDB" id="A0A382MJE7"/>
<reference evidence="1" key="1">
    <citation type="submission" date="2018-05" db="EMBL/GenBank/DDBJ databases">
        <authorList>
            <person name="Lanie J.A."/>
            <person name="Ng W.-L."/>
            <person name="Kazmierczak K.M."/>
            <person name="Andrzejewski T.M."/>
            <person name="Davidsen T.M."/>
            <person name="Wayne K.J."/>
            <person name="Tettelin H."/>
            <person name="Glass J.I."/>
            <person name="Rusch D."/>
            <person name="Podicherti R."/>
            <person name="Tsui H.-C.T."/>
            <person name="Winkler M.E."/>
        </authorList>
    </citation>
    <scope>NUCLEOTIDE SEQUENCE</scope>
</reference>
<protein>
    <submittedName>
        <fullName evidence="1">Uncharacterized protein</fullName>
    </submittedName>
</protein>